<name>A0A5E7WTC1_PSEFL</name>
<dbReference type="RefSeq" id="WP_150659122.1">
    <property type="nucleotide sequence ID" value="NZ_CABVJH010000020.1"/>
</dbReference>
<evidence type="ECO:0000313" key="2">
    <source>
        <dbReference type="EMBL" id="VVQ38468.1"/>
    </source>
</evidence>
<dbReference type="SUPFAM" id="SSF52540">
    <property type="entry name" value="P-loop containing nucleoside triphosphate hydrolases"/>
    <property type="match status" value="1"/>
</dbReference>
<dbReference type="AlphaFoldDB" id="A0A5E7WTC1"/>
<protein>
    <recommendedName>
        <fullName evidence="4">AAA+ ATPase domain-containing protein</fullName>
    </recommendedName>
</protein>
<organism evidence="2 3">
    <name type="scientific">Pseudomonas fluorescens</name>
    <dbReference type="NCBI Taxonomy" id="294"/>
    <lineage>
        <taxon>Bacteria</taxon>
        <taxon>Pseudomonadati</taxon>
        <taxon>Pseudomonadota</taxon>
        <taxon>Gammaproteobacteria</taxon>
        <taxon>Pseudomonadales</taxon>
        <taxon>Pseudomonadaceae</taxon>
        <taxon>Pseudomonas</taxon>
    </lineage>
</organism>
<evidence type="ECO:0000256" key="1">
    <source>
        <dbReference type="SAM" id="MobiDB-lite"/>
    </source>
</evidence>
<proteinExistence type="predicted"/>
<sequence>MKPAENSMTVPLRADAKPQLWRVNAVSAASIKPVAIRWLWPGWLAKGKLHILAGAGGTGKTTLLLSLISTITTGGRWPDGEQCEEAGNVLIWSSEDDPADTLVPRLVAAGADRSRIYIIQGRINIRGEADPFDPSNDIGLLRETAREIGGVSLLMLDPVVSAVKGDMHKANDVRRGLQGVVDFAEQHLCAVIGISHFAKGGAGSTPADRVIGSQAFSALARTVLVAAKQQDSDARVLARAKSNIGTDEGGVSYTIEPCTIAGGIETTHVLWGDLIQGSARDILRDVESVDDESLNDSDDPAEALRRILSSGSLSGKEAKRLMLGNGYTQKQIRTARERLSVVTVRSGFGSETVTHWSLPQAEEETRPNPAVAPSKQQSCPRQDMGTTDEKGHDWDKPSCSPKALSHNSEPLQELMSPVNADSSEPGCARNHLDNDWEDL</sequence>
<gene>
    <name evidence="2" type="ORF">PS943_05912</name>
</gene>
<feature type="compositionally biased region" description="Basic and acidic residues" evidence="1">
    <location>
        <begin position="387"/>
        <end position="396"/>
    </location>
</feature>
<evidence type="ECO:0000313" key="3">
    <source>
        <dbReference type="Proteomes" id="UP000325645"/>
    </source>
</evidence>
<feature type="compositionally biased region" description="Basic and acidic residues" evidence="1">
    <location>
        <begin position="430"/>
        <end position="439"/>
    </location>
</feature>
<accession>A0A5E7WTC1</accession>
<dbReference type="EMBL" id="CABVJH010000020">
    <property type="protein sequence ID" value="VVQ38468.1"/>
    <property type="molecule type" value="Genomic_DNA"/>
</dbReference>
<dbReference type="Gene3D" id="3.40.50.300">
    <property type="entry name" value="P-loop containing nucleotide triphosphate hydrolases"/>
    <property type="match status" value="1"/>
</dbReference>
<feature type="region of interest" description="Disordered" evidence="1">
    <location>
        <begin position="354"/>
        <end position="439"/>
    </location>
</feature>
<evidence type="ECO:0008006" key="4">
    <source>
        <dbReference type="Google" id="ProtNLM"/>
    </source>
</evidence>
<dbReference type="Proteomes" id="UP000325645">
    <property type="component" value="Unassembled WGS sequence"/>
</dbReference>
<reference evidence="2 3" key="1">
    <citation type="submission" date="2019-09" db="EMBL/GenBank/DDBJ databases">
        <authorList>
            <person name="Chandra G."/>
            <person name="Truman W A."/>
        </authorList>
    </citation>
    <scope>NUCLEOTIDE SEQUENCE [LARGE SCALE GENOMIC DNA]</scope>
    <source>
        <strain evidence="2">PS943</strain>
    </source>
</reference>
<dbReference type="Pfam" id="PF13481">
    <property type="entry name" value="AAA_25"/>
    <property type="match status" value="1"/>
</dbReference>
<dbReference type="InterPro" id="IPR027417">
    <property type="entry name" value="P-loop_NTPase"/>
</dbReference>